<organism evidence="2 3">
    <name type="scientific">Neobacillus paridis</name>
    <dbReference type="NCBI Taxonomy" id="2803862"/>
    <lineage>
        <taxon>Bacteria</taxon>
        <taxon>Bacillati</taxon>
        <taxon>Bacillota</taxon>
        <taxon>Bacilli</taxon>
        <taxon>Bacillales</taxon>
        <taxon>Bacillaceae</taxon>
        <taxon>Neobacillus</taxon>
    </lineage>
</organism>
<proteinExistence type="inferred from homology"/>
<keyword evidence="3" id="KW-1185">Reference proteome</keyword>
<reference evidence="2 3" key="1">
    <citation type="submission" date="2021-01" db="EMBL/GenBank/DDBJ databases">
        <title>Genome public.</title>
        <authorList>
            <person name="Liu C."/>
            <person name="Sun Q."/>
        </authorList>
    </citation>
    <scope>NUCLEOTIDE SEQUENCE [LARGE SCALE GENOMIC DNA]</scope>
    <source>
        <strain evidence="2 3">YIM B02564</strain>
    </source>
</reference>
<accession>A0ABS1TPP7</accession>
<dbReference type="Pfam" id="PF04012">
    <property type="entry name" value="PspA_IM30"/>
    <property type="match status" value="1"/>
</dbReference>
<dbReference type="PANTHER" id="PTHR31088:SF6">
    <property type="entry name" value="PHAGE SHOCK PROTEIN A"/>
    <property type="match status" value="1"/>
</dbReference>
<protein>
    <submittedName>
        <fullName evidence="2">PspA/IM30 family protein</fullName>
    </submittedName>
</protein>
<comment type="similarity">
    <text evidence="1">Belongs to the PspA/Vipp/IM30 family.</text>
</comment>
<dbReference type="EMBL" id="JAESWB010000181">
    <property type="protein sequence ID" value="MBL4953252.1"/>
    <property type="molecule type" value="Genomic_DNA"/>
</dbReference>
<dbReference type="Proteomes" id="UP000623967">
    <property type="component" value="Unassembled WGS sequence"/>
</dbReference>
<name>A0ABS1TPP7_9BACI</name>
<evidence type="ECO:0000313" key="3">
    <source>
        <dbReference type="Proteomes" id="UP000623967"/>
    </source>
</evidence>
<dbReference type="PANTHER" id="PTHR31088">
    <property type="entry name" value="MEMBRANE-ASSOCIATED PROTEIN VIPP1, CHLOROPLASTIC"/>
    <property type="match status" value="1"/>
</dbReference>
<evidence type="ECO:0000256" key="1">
    <source>
        <dbReference type="ARBA" id="ARBA00043985"/>
    </source>
</evidence>
<dbReference type="RefSeq" id="WP_202654510.1">
    <property type="nucleotide sequence ID" value="NZ_JAESWB010000181.1"/>
</dbReference>
<sequence length="140" mass="15883">MSMIGRFREIMDRNLNALLEKADDPEKMIALYLQKLKKDLGKIKSETATVMMEEQRAKRAVAECEETIAKMERYAAKATESGNERDARRFLERKTALSAQLAELQEAYHLAAANSQKMKQMHDKLAAEISAVEAAQDDTF</sequence>
<gene>
    <name evidence="2" type="ORF">JK635_13635</name>
</gene>
<dbReference type="InterPro" id="IPR007157">
    <property type="entry name" value="PspA_VIPP1"/>
</dbReference>
<comment type="caution">
    <text evidence="2">The sequence shown here is derived from an EMBL/GenBank/DDBJ whole genome shotgun (WGS) entry which is preliminary data.</text>
</comment>
<evidence type="ECO:0000313" key="2">
    <source>
        <dbReference type="EMBL" id="MBL4953252.1"/>
    </source>
</evidence>